<feature type="region of interest" description="Disordered" evidence="1">
    <location>
        <begin position="1"/>
        <end position="26"/>
    </location>
</feature>
<dbReference type="EMBL" id="SRLO01000468">
    <property type="protein sequence ID" value="TNN55036.1"/>
    <property type="molecule type" value="Genomic_DNA"/>
</dbReference>
<gene>
    <name evidence="2" type="ORF">EYF80_034742</name>
</gene>
<dbReference type="Proteomes" id="UP000314294">
    <property type="component" value="Unassembled WGS sequence"/>
</dbReference>
<comment type="caution">
    <text evidence="2">The sequence shown here is derived from an EMBL/GenBank/DDBJ whole genome shotgun (WGS) entry which is preliminary data.</text>
</comment>
<accession>A0A4Z2GNE4</accession>
<evidence type="ECO:0000313" key="3">
    <source>
        <dbReference type="Proteomes" id="UP000314294"/>
    </source>
</evidence>
<proteinExistence type="predicted"/>
<organism evidence="2 3">
    <name type="scientific">Liparis tanakae</name>
    <name type="common">Tanaka's snailfish</name>
    <dbReference type="NCBI Taxonomy" id="230148"/>
    <lineage>
        <taxon>Eukaryota</taxon>
        <taxon>Metazoa</taxon>
        <taxon>Chordata</taxon>
        <taxon>Craniata</taxon>
        <taxon>Vertebrata</taxon>
        <taxon>Euteleostomi</taxon>
        <taxon>Actinopterygii</taxon>
        <taxon>Neopterygii</taxon>
        <taxon>Teleostei</taxon>
        <taxon>Neoteleostei</taxon>
        <taxon>Acanthomorphata</taxon>
        <taxon>Eupercaria</taxon>
        <taxon>Perciformes</taxon>
        <taxon>Cottioidei</taxon>
        <taxon>Cottales</taxon>
        <taxon>Liparidae</taxon>
        <taxon>Liparis</taxon>
    </lineage>
</organism>
<name>A0A4Z2GNE4_9TELE</name>
<protein>
    <submittedName>
        <fullName evidence="2">Uncharacterized protein</fullName>
    </submittedName>
</protein>
<reference evidence="2 3" key="1">
    <citation type="submission" date="2019-03" db="EMBL/GenBank/DDBJ databases">
        <title>First draft genome of Liparis tanakae, snailfish: a comprehensive survey of snailfish specific genes.</title>
        <authorList>
            <person name="Kim W."/>
            <person name="Song I."/>
            <person name="Jeong J.-H."/>
            <person name="Kim D."/>
            <person name="Kim S."/>
            <person name="Ryu S."/>
            <person name="Song J.Y."/>
            <person name="Lee S.K."/>
        </authorList>
    </citation>
    <scope>NUCLEOTIDE SEQUENCE [LARGE SCALE GENOMIC DNA]</scope>
    <source>
        <tissue evidence="2">Muscle</tissue>
    </source>
</reference>
<sequence>MGPLVAAAAHRLQRGRGQSEEPTAGLLSGSHFHIAGVVWGPHVLMQKGDQSVCRRPRVAAGELRRRRRQGEQADFGSRVRLRIRGPADPAIRILP</sequence>
<evidence type="ECO:0000313" key="2">
    <source>
        <dbReference type="EMBL" id="TNN55036.1"/>
    </source>
</evidence>
<dbReference type="AlphaFoldDB" id="A0A4Z2GNE4"/>
<keyword evidence="3" id="KW-1185">Reference proteome</keyword>
<evidence type="ECO:0000256" key="1">
    <source>
        <dbReference type="SAM" id="MobiDB-lite"/>
    </source>
</evidence>